<dbReference type="FunFam" id="3.40.190.290:FF:000001">
    <property type="entry name" value="Transcriptional regulator, LysR family"/>
    <property type="match status" value="1"/>
</dbReference>
<dbReference type="InterPro" id="IPR036388">
    <property type="entry name" value="WH-like_DNA-bd_sf"/>
</dbReference>
<evidence type="ECO:0000256" key="2">
    <source>
        <dbReference type="ARBA" id="ARBA00023015"/>
    </source>
</evidence>
<dbReference type="SUPFAM" id="SSF53850">
    <property type="entry name" value="Periplasmic binding protein-like II"/>
    <property type="match status" value="1"/>
</dbReference>
<sequence length="301" mass="34142">MDRYTELRTFALVAEHGSFAAASVVEGVTPIIMGRRLDALEKRLGVKLMHRSTRGLKLTDLGEQFLEGAQQLLKQFDTLESGITANRHNVRGHLVVSAPAGFGRKHVAPHGPAFQALYPDVRISFNLTDSVIDLVREGYDLAIRIGAVEDPNYVPVQLYPNKRVLCASPLYLERHGVPQTLEDLAEHNCLAFNLMGGQHRGWSFIRDNKRVTIKVSGNLDCNDSELLYDWVKLGLGISWRSTWEIQKELNSGELVTFLDEYAMPEYNIQAVYPEQRFLPAKIAYFIDFLKRTYNEPGYWES</sequence>
<evidence type="ECO:0000256" key="1">
    <source>
        <dbReference type="ARBA" id="ARBA00009437"/>
    </source>
</evidence>
<dbReference type="RefSeq" id="WP_112160445.1">
    <property type="nucleotide sequence ID" value="NZ_QKRX01000018.1"/>
</dbReference>
<dbReference type="EMBL" id="QKRX01000018">
    <property type="protein sequence ID" value="RAU16669.1"/>
    <property type="molecule type" value="Genomic_DNA"/>
</dbReference>
<evidence type="ECO:0000256" key="3">
    <source>
        <dbReference type="ARBA" id="ARBA00023125"/>
    </source>
</evidence>
<dbReference type="Pfam" id="PF03466">
    <property type="entry name" value="LysR_substrate"/>
    <property type="match status" value="1"/>
</dbReference>
<gene>
    <name evidence="6" type="ORF">DN062_16730</name>
</gene>
<dbReference type="GO" id="GO:0043565">
    <property type="term" value="F:sequence-specific DNA binding"/>
    <property type="evidence" value="ECO:0007669"/>
    <property type="project" value="TreeGrafter"/>
</dbReference>
<proteinExistence type="inferred from homology"/>
<dbReference type="Gene3D" id="1.10.10.10">
    <property type="entry name" value="Winged helix-like DNA-binding domain superfamily/Winged helix DNA-binding domain"/>
    <property type="match status" value="1"/>
</dbReference>
<protein>
    <submittedName>
        <fullName evidence="6">LysR family transcriptional regulator</fullName>
    </submittedName>
</protein>
<evidence type="ECO:0000259" key="5">
    <source>
        <dbReference type="PROSITE" id="PS50931"/>
    </source>
</evidence>
<dbReference type="SUPFAM" id="SSF46785">
    <property type="entry name" value="Winged helix' DNA-binding domain"/>
    <property type="match status" value="1"/>
</dbReference>
<dbReference type="Gene3D" id="3.40.190.290">
    <property type="match status" value="1"/>
</dbReference>
<dbReference type="PROSITE" id="PS50931">
    <property type="entry name" value="HTH_LYSR"/>
    <property type="match status" value="1"/>
</dbReference>
<dbReference type="GO" id="GO:0003700">
    <property type="term" value="F:DNA-binding transcription factor activity"/>
    <property type="evidence" value="ECO:0007669"/>
    <property type="project" value="InterPro"/>
</dbReference>
<name>A0A364NHS2_9GAMM</name>
<evidence type="ECO:0000256" key="4">
    <source>
        <dbReference type="ARBA" id="ARBA00023163"/>
    </source>
</evidence>
<accession>A0A364NHS2</accession>
<keyword evidence="2" id="KW-0805">Transcription regulation</keyword>
<evidence type="ECO:0000313" key="7">
    <source>
        <dbReference type="Proteomes" id="UP000250744"/>
    </source>
</evidence>
<dbReference type="Pfam" id="PF00126">
    <property type="entry name" value="HTH_1"/>
    <property type="match status" value="1"/>
</dbReference>
<comment type="caution">
    <text evidence="6">The sequence shown here is derived from an EMBL/GenBank/DDBJ whole genome shotgun (WGS) entry which is preliminary data.</text>
</comment>
<keyword evidence="7" id="KW-1185">Reference proteome</keyword>
<dbReference type="InterPro" id="IPR000847">
    <property type="entry name" value="LysR_HTH_N"/>
</dbReference>
<dbReference type="InterPro" id="IPR036390">
    <property type="entry name" value="WH_DNA-bd_sf"/>
</dbReference>
<dbReference type="OrthoDB" id="9815676at2"/>
<dbReference type="PANTHER" id="PTHR30537">
    <property type="entry name" value="HTH-TYPE TRANSCRIPTIONAL REGULATOR"/>
    <property type="match status" value="1"/>
</dbReference>
<organism evidence="6 7">
    <name type="scientific">Nitrincola tibetensis</name>
    <dbReference type="NCBI Taxonomy" id="2219697"/>
    <lineage>
        <taxon>Bacteria</taxon>
        <taxon>Pseudomonadati</taxon>
        <taxon>Pseudomonadota</taxon>
        <taxon>Gammaproteobacteria</taxon>
        <taxon>Oceanospirillales</taxon>
        <taxon>Oceanospirillaceae</taxon>
        <taxon>Nitrincola</taxon>
    </lineage>
</organism>
<dbReference type="CDD" id="cd08422">
    <property type="entry name" value="PBP2_CrgA_like"/>
    <property type="match status" value="1"/>
</dbReference>
<dbReference type="AlphaFoldDB" id="A0A364NHS2"/>
<dbReference type="InterPro" id="IPR058163">
    <property type="entry name" value="LysR-type_TF_proteobact-type"/>
</dbReference>
<keyword evidence="3" id="KW-0238">DNA-binding</keyword>
<dbReference type="InterPro" id="IPR005119">
    <property type="entry name" value="LysR_subst-bd"/>
</dbReference>
<dbReference type="PANTHER" id="PTHR30537:SF5">
    <property type="entry name" value="HTH-TYPE TRANSCRIPTIONAL ACTIVATOR TTDR-RELATED"/>
    <property type="match status" value="1"/>
</dbReference>
<evidence type="ECO:0000313" key="6">
    <source>
        <dbReference type="EMBL" id="RAU16669.1"/>
    </source>
</evidence>
<feature type="domain" description="HTH lysR-type" evidence="5">
    <location>
        <begin position="1"/>
        <end position="59"/>
    </location>
</feature>
<dbReference type="Proteomes" id="UP000250744">
    <property type="component" value="Unassembled WGS sequence"/>
</dbReference>
<reference evidence="6 7" key="1">
    <citation type="submission" date="2018-06" db="EMBL/GenBank/DDBJ databases">
        <title>Nitrincola tibetense sp. nov., isolated from Lake XuguoCo on Tibetan Plateau.</title>
        <authorList>
            <person name="Xing P."/>
        </authorList>
    </citation>
    <scope>NUCLEOTIDE SEQUENCE [LARGE SCALE GENOMIC DNA]</scope>
    <source>
        <strain evidence="7">xg18</strain>
    </source>
</reference>
<dbReference type="GO" id="GO:0006351">
    <property type="term" value="P:DNA-templated transcription"/>
    <property type="evidence" value="ECO:0007669"/>
    <property type="project" value="TreeGrafter"/>
</dbReference>
<comment type="similarity">
    <text evidence="1">Belongs to the LysR transcriptional regulatory family.</text>
</comment>
<keyword evidence="4" id="KW-0804">Transcription</keyword>